<organism evidence="2 3">
    <name type="scientific">Candidatus Manganitrophus noduliformans</name>
    <dbReference type="NCBI Taxonomy" id="2606439"/>
    <lineage>
        <taxon>Bacteria</taxon>
        <taxon>Pseudomonadati</taxon>
        <taxon>Nitrospirota</taxon>
        <taxon>Nitrospiria</taxon>
        <taxon>Candidatus Troglogloeales</taxon>
        <taxon>Candidatus Manganitrophaceae</taxon>
        <taxon>Candidatus Manganitrophus</taxon>
    </lineage>
</organism>
<feature type="domain" description="M23ase beta-sheet core" evidence="1">
    <location>
        <begin position="249"/>
        <end position="346"/>
    </location>
</feature>
<dbReference type="PANTHER" id="PTHR21666">
    <property type="entry name" value="PEPTIDASE-RELATED"/>
    <property type="match status" value="1"/>
</dbReference>
<proteinExistence type="predicted"/>
<sequence>MLKPHQRSALRDIVSRRRDVLSIRHHKETIMSAPNLEIKVEPVESGKAVYLPLAATTATGKTMVKIVLRLRIKNNNGRGMVKVNKIQFSFPGSSHAAANMQGVNMDGSLDLAAGAAAYWSNGRVDLDPDPDVDDFINNAVYLNTPAPSQIKISVSCKDFTDPATVTMSLAPHKSPTPEGAYRFPYAAGELRKDEYYQTDAVHWANGGAKGTQIFAHDIGVVGWDPKAKKWSSLLPGGASSKNEDYRIYNKPLRAVADGEVEEWFDGMDDNTVLGEFPDPTPSPGAGNNIWIRHGTELVKYAHLKKGSIPAELMKKGARVHEGQMIGRVGNTGNSTNPHTHIECVRDSTSGPLRPLPFRAGWVVDRSKLKPPGAKGPWFALRGHGISKEAVSIWPASTYPGFPVPTVGISMQGDWANSYWISPDLAGFQQKAQALFDDHGRRLIRIATFVENGNRRWVGISRAGTWASRWWISNNLSSFLAKAQEMFDTQGLRLIQAGSYLEGTQRKWFGIARGGDWASRLIVKPDLGSFSKEAQKLFDENGLRLIYVTTYVEGGKRKWFGISRSGDWANRWWISPDFGSFRTKSQDLFDNEGKRLVHVTTYVERSQRRWVGISRSGDWANRWYFRSDLDSFNLEAQRLFDEEKLRLIHVEMLE</sequence>
<dbReference type="InterPro" id="IPR050570">
    <property type="entry name" value="Cell_wall_metabolism_enzyme"/>
</dbReference>
<name>A0A7X6DNH9_9BACT</name>
<dbReference type="InterPro" id="IPR011055">
    <property type="entry name" value="Dup_hybrid_motif"/>
</dbReference>
<comment type="caution">
    <text evidence="2">The sequence shown here is derived from an EMBL/GenBank/DDBJ whole genome shotgun (WGS) entry which is preliminary data.</text>
</comment>
<dbReference type="Proteomes" id="UP000534783">
    <property type="component" value="Unassembled WGS sequence"/>
</dbReference>
<evidence type="ECO:0000313" key="2">
    <source>
        <dbReference type="EMBL" id="NKE70354.1"/>
    </source>
</evidence>
<gene>
    <name evidence="2" type="ORF">MNODULE_06335</name>
</gene>
<evidence type="ECO:0000313" key="3">
    <source>
        <dbReference type="Proteomes" id="UP000534783"/>
    </source>
</evidence>
<dbReference type="SUPFAM" id="SSF51261">
    <property type="entry name" value="Duplicated hybrid motif"/>
    <property type="match status" value="1"/>
</dbReference>
<dbReference type="InterPro" id="IPR016047">
    <property type="entry name" value="M23ase_b-sheet_dom"/>
</dbReference>
<dbReference type="EMBL" id="VTOW01000001">
    <property type="protein sequence ID" value="NKE70354.1"/>
    <property type="molecule type" value="Genomic_DNA"/>
</dbReference>
<dbReference type="Gene3D" id="2.70.70.10">
    <property type="entry name" value="Glucose Permease (Domain IIA)"/>
    <property type="match status" value="1"/>
</dbReference>
<evidence type="ECO:0000259" key="1">
    <source>
        <dbReference type="Pfam" id="PF01551"/>
    </source>
</evidence>
<accession>A0A7X6DNH9</accession>
<keyword evidence="3" id="KW-1185">Reference proteome</keyword>
<dbReference type="Pfam" id="PF01551">
    <property type="entry name" value="Peptidase_M23"/>
    <property type="match status" value="1"/>
</dbReference>
<dbReference type="CDD" id="cd12797">
    <property type="entry name" value="M23_peptidase"/>
    <property type="match status" value="1"/>
</dbReference>
<reference evidence="2 3" key="1">
    <citation type="journal article" date="2020" name="Nature">
        <title>Bacterial chemolithoautotrophy via manganese oxidation.</title>
        <authorList>
            <person name="Yu H."/>
            <person name="Leadbetter J.R."/>
        </authorList>
    </citation>
    <scope>NUCLEOTIDE SEQUENCE [LARGE SCALE GENOMIC DNA]</scope>
    <source>
        <strain evidence="2 3">Mn-1</strain>
    </source>
</reference>
<protein>
    <submittedName>
        <fullName evidence="2">M23 family metallopeptidase</fullName>
    </submittedName>
</protein>
<dbReference type="AlphaFoldDB" id="A0A7X6DNH9"/>
<dbReference type="PANTHER" id="PTHR21666:SF270">
    <property type="entry name" value="MUREIN HYDROLASE ACTIVATOR ENVC"/>
    <property type="match status" value="1"/>
</dbReference>
<dbReference type="GO" id="GO:0004222">
    <property type="term" value="F:metalloendopeptidase activity"/>
    <property type="evidence" value="ECO:0007669"/>
    <property type="project" value="TreeGrafter"/>
</dbReference>